<gene>
    <name evidence="8" type="ORF">IDH45_12905</name>
</gene>
<dbReference type="RefSeq" id="WP_190928180.1">
    <property type="nucleotide sequence ID" value="NZ_JACXJA010000015.1"/>
</dbReference>
<evidence type="ECO:0000313" key="8">
    <source>
        <dbReference type="EMBL" id="MBD2862884.1"/>
    </source>
</evidence>
<feature type="signal peptide" evidence="7">
    <location>
        <begin position="1"/>
        <end position="24"/>
    </location>
</feature>
<keyword evidence="3" id="KW-0472">Membrane</keyword>
<evidence type="ECO:0000256" key="3">
    <source>
        <dbReference type="ARBA" id="ARBA00023136"/>
    </source>
</evidence>
<keyword evidence="2 7" id="KW-0732">Signal</keyword>
<dbReference type="PANTHER" id="PTHR43649:SF33">
    <property type="entry name" value="POLYGALACTURONAN_RHAMNOGALACTURONAN-BINDING PROTEIN YTCQ"/>
    <property type="match status" value="1"/>
</dbReference>
<evidence type="ECO:0000256" key="1">
    <source>
        <dbReference type="ARBA" id="ARBA00022475"/>
    </source>
</evidence>
<organism evidence="8 9">
    <name type="scientific">Paenibacillus oceani</name>
    <dbReference type="NCBI Taxonomy" id="2772510"/>
    <lineage>
        <taxon>Bacteria</taxon>
        <taxon>Bacillati</taxon>
        <taxon>Bacillota</taxon>
        <taxon>Bacilli</taxon>
        <taxon>Bacillales</taxon>
        <taxon>Paenibacillaceae</taxon>
        <taxon>Paenibacillus</taxon>
    </lineage>
</organism>
<evidence type="ECO:0000313" key="9">
    <source>
        <dbReference type="Proteomes" id="UP000639396"/>
    </source>
</evidence>
<evidence type="ECO:0000256" key="7">
    <source>
        <dbReference type="SAM" id="SignalP"/>
    </source>
</evidence>
<dbReference type="SUPFAM" id="SSF53850">
    <property type="entry name" value="Periplasmic binding protein-like II"/>
    <property type="match status" value="1"/>
</dbReference>
<dbReference type="PROSITE" id="PS51257">
    <property type="entry name" value="PROKAR_LIPOPROTEIN"/>
    <property type="match status" value="1"/>
</dbReference>
<feature type="chain" id="PRO_5039633255" evidence="7">
    <location>
        <begin position="25"/>
        <end position="517"/>
    </location>
</feature>
<dbReference type="EMBL" id="JACXJA010000015">
    <property type="protein sequence ID" value="MBD2862884.1"/>
    <property type="molecule type" value="Genomic_DNA"/>
</dbReference>
<dbReference type="InterPro" id="IPR006059">
    <property type="entry name" value="SBP"/>
</dbReference>
<comment type="caution">
    <text evidence="8">The sequence shown here is derived from an EMBL/GenBank/DDBJ whole genome shotgun (WGS) entry which is preliminary data.</text>
</comment>
<feature type="region of interest" description="Disordered" evidence="6">
    <location>
        <begin position="28"/>
        <end position="47"/>
    </location>
</feature>
<keyword evidence="9" id="KW-1185">Reference proteome</keyword>
<name>A0A927C8N2_9BACL</name>
<accession>A0A927C8N2</accession>
<feature type="compositionally biased region" description="Gly residues" evidence="6">
    <location>
        <begin position="28"/>
        <end position="39"/>
    </location>
</feature>
<evidence type="ECO:0000256" key="2">
    <source>
        <dbReference type="ARBA" id="ARBA00022729"/>
    </source>
</evidence>
<dbReference type="PANTHER" id="PTHR43649">
    <property type="entry name" value="ARABINOSE-BINDING PROTEIN-RELATED"/>
    <property type="match status" value="1"/>
</dbReference>
<sequence>MNKRNRGWQAAGAVLLGTSLVVSACGGTGSSGSTDGGAKGTSPEGGKTEITEITMNTLSYGTEFPDDNNAIVKEFEKRTNTKLKIDWVPATTAEDKFNVLYASGNLPDLTFVEDLDNQQIRNMIKQGVFWDLTPFIKDYKNLSNPAIKDMWEMSKIGGKNYSVPRFYPKHGGGVFPMLRKDWLDKLNLKVPETMDQLFDTLKAFKDGDPDGNGKADTIPYSASAAYMGFVYNVYNDTQGAWKLRDGKLYPIITEDASRDALQWLKKAYDAGLFPPDFAIMKFSQINDTLHAGKAGGAGYAMNAALSRTVEIKKVVPEANLIPLVSLAGPSGSKFTPSGAPFYGHFLIPKKVSEAKVKKILSFLDYGYSPEGNELANYGVKDVHFNEKDGLKVPTDQFKKDKVEEGFQYIFLKLSDEQVLGDPSLTTKEIYARNQSILDERKKIIVPNPAFGLVSESNTKLMPDLKKKVDDMRIKVILGQESMQAYDDFIKKLKEDPNLKKIEKEMNDAYAEKGTAAK</sequence>
<dbReference type="Proteomes" id="UP000639396">
    <property type="component" value="Unassembled WGS sequence"/>
</dbReference>
<dbReference type="AlphaFoldDB" id="A0A927C8N2"/>
<protein>
    <submittedName>
        <fullName evidence="8">Extracellular solute-binding protein</fullName>
    </submittedName>
</protein>
<evidence type="ECO:0000256" key="6">
    <source>
        <dbReference type="SAM" id="MobiDB-lite"/>
    </source>
</evidence>
<reference evidence="8" key="1">
    <citation type="submission" date="2020-09" db="EMBL/GenBank/DDBJ databases">
        <title>A novel bacterium of genus Paenibacillus, isolated from South China Sea.</title>
        <authorList>
            <person name="Huang H."/>
            <person name="Mo K."/>
            <person name="Hu Y."/>
        </authorList>
    </citation>
    <scope>NUCLEOTIDE SEQUENCE</scope>
    <source>
        <strain evidence="8">IB182363</strain>
    </source>
</reference>
<evidence type="ECO:0000256" key="5">
    <source>
        <dbReference type="ARBA" id="ARBA00023288"/>
    </source>
</evidence>
<evidence type="ECO:0000256" key="4">
    <source>
        <dbReference type="ARBA" id="ARBA00023139"/>
    </source>
</evidence>
<dbReference type="Pfam" id="PF13416">
    <property type="entry name" value="SBP_bac_8"/>
    <property type="match status" value="1"/>
</dbReference>
<keyword evidence="4" id="KW-0564">Palmitate</keyword>
<dbReference type="InterPro" id="IPR050490">
    <property type="entry name" value="Bact_solute-bd_prot1"/>
</dbReference>
<proteinExistence type="predicted"/>
<dbReference type="Gene3D" id="3.40.190.10">
    <property type="entry name" value="Periplasmic binding protein-like II"/>
    <property type="match status" value="2"/>
</dbReference>
<keyword evidence="5" id="KW-0449">Lipoprotein</keyword>
<keyword evidence="1" id="KW-1003">Cell membrane</keyword>